<comment type="caution">
    <text evidence="1">The sequence shown here is derived from an EMBL/GenBank/DDBJ whole genome shotgun (WGS) entry which is preliminary data.</text>
</comment>
<proteinExistence type="predicted"/>
<accession>A0A2A2HNC8</accession>
<dbReference type="RefSeq" id="WP_095645911.1">
    <property type="nucleotide sequence ID" value="NZ_LMVP01000538.1"/>
</dbReference>
<sequence>MLSQECMLITESKIDIHNIQDTWNAAIAHQKNGDYDTTAMADIYRRMDPSLTMKDIANVFSAVYADNYWNGIKMDSSLLAACMVKSVGYDPTLAQQYASSAMLQWRGILIRRLQSDQGKIPENDNCNCLDIVCNENTPLDAEQLITNWNNKFWNRSQTDKNYVYVRCQNLQFLGALTPKVKVFNADPGFNQRPSDWVQLETVNTGDIEGVVNLINGSPGPMNINVRGVSEAFMFDPKTAKHSCLVAAITTDFFTKSDPLTISGNWDAATWRRNNGASGWLNVDPIAVESTLKFNNLDGRPEKFAFEAHCNKVPEGTVVALRCKDPQLSDIDSGDVKVSRGFQIVSTEGVVPANYKGDLEVLIKTPDNMPIPKESSVEVKMIWILDHNHDRYLDAADMLDFNEGARALRSVRVPMGSFTFMGSLKE</sequence>
<protein>
    <submittedName>
        <fullName evidence="1">Uncharacterized protein</fullName>
    </submittedName>
</protein>
<dbReference type="OrthoDB" id="137824at2157"/>
<dbReference type="Proteomes" id="UP000218164">
    <property type="component" value="Unassembled WGS sequence"/>
</dbReference>
<evidence type="ECO:0000313" key="2">
    <source>
        <dbReference type="Proteomes" id="UP000218164"/>
    </source>
</evidence>
<reference evidence="1 2" key="1">
    <citation type="journal article" date="2017" name="BMC Genomics">
        <title>Genomic analysis of methanogenic archaea reveals a shift towards energy conservation.</title>
        <authorList>
            <person name="Gilmore S.P."/>
            <person name="Henske J.K."/>
            <person name="Sexton J.A."/>
            <person name="Solomon K.V."/>
            <person name="Seppala S."/>
            <person name="Yoo J.I."/>
            <person name="Huyett L.M."/>
            <person name="Pressman A."/>
            <person name="Cogan J.Z."/>
            <person name="Kivenson V."/>
            <person name="Peng X."/>
            <person name="Tan Y."/>
            <person name="Valentine D.L."/>
            <person name="O'Malley M.A."/>
        </authorList>
    </citation>
    <scope>NUCLEOTIDE SEQUENCE [LARGE SCALE GENOMIC DNA]</scope>
    <source>
        <strain evidence="1 2">MC-15</strain>
    </source>
</reference>
<dbReference type="EMBL" id="LMVP01000538">
    <property type="protein sequence ID" value="PAV10917.1"/>
    <property type="molecule type" value="Genomic_DNA"/>
</dbReference>
<organism evidence="1 2">
    <name type="scientific">Methanosarcina spelaei</name>
    <dbReference type="NCBI Taxonomy" id="1036679"/>
    <lineage>
        <taxon>Archaea</taxon>
        <taxon>Methanobacteriati</taxon>
        <taxon>Methanobacteriota</taxon>
        <taxon>Stenosarchaea group</taxon>
        <taxon>Methanomicrobia</taxon>
        <taxon>Methanosarcinales</taxon>
        <taxon>Methanosarcinaceae</taxon>
        <taxon>Methanosarcina</taxon>
    </lineage>
</organism>
<evidence type="ECO:0000313" key="1">
    <source>
        <dbReference type="EMBL" id="PAV10917.1"/>
    </source>
</evidence>
<gene>
    <name evidence="1" type="ORF">ASJ81_02050</name>
</gene>
<dbReference type="AlphaFoldDB" id="A0A2A2HNC8"/>
<name>A0A2A2HNC8_9EURY</name>
<keyword evidence="2" id="KW-1185">Reference proteome</keyword>